<evidence type="ECO:0000259" key="8">
    <source>
        <dbReference type="PROSITE" id="PS50090"/>
    </source>
</evidence>
<dbReference type="GO" id="GO:0000976">
    <property type="term" value="F:transcription cis-regulatory region binding"/>
    <property type="evidence" value="ECO:0000318"/>
    <property type="project" value="GO_Central"/>
</dbReference>
<comment type="subcellular location">
    <subcellularLocation>
        <location evidence="1">Nucleus</location>
    </subcellularLocation>
</comment>
<feature type="compositionally biased region" description="Basic residues" evidence="7">
    <location>
        <begin position="72"/>
        <end position="84"/>
    </location>
</feature>
<dbReference type="Pfam" id="PF00249">
    <property type="entry name" value="Myb_DNA-binding"/>
    <property type="match status" value="1"/>
</dbReference>
<dbReference type="SMR" id="M1AF74"/>
<dbReference type="PROSITE" id="PS50090">
    <property type="entry name" value="MYB_LIKE"/>
    <property type="match status" value="1"/>
</dbReference>
<evidence type="ECO:0000256" key="7">
    <source>
        <dbReference type="SAM" id="MobiDB-lite"/>
    </source>
</evidence>
<dbReference type="SMART" id="SM00717">
    <property type="entry name" value="SANT"/>
    <property type="match status" value="1"/>
</dbReference>
<dbReference type="CDD" id="cd00167">
    <property type="entry name" value="SANT"/>
    <property type="match status" value="1"/>
</dbReference>
<dbReference type="PROSITE" id="PS51294">
    <property type="entry name" value="HTH_MYB"/>
    <property type="match status" value="1"/>
</dbReference>
<dbReference type="InterPro" id="IPR001005">
    <property type="entry name" value="SANT/Myb"/>
</dbReference>
<keyword evidence="11" id="KW-1185">Reference proteome</keyword>
<reference evidence="10" key="2">
    <citation type="submission" date="2015-06" db="UniProtKB">
        <authorList>
            <consortium name="EnsemblPlants"/>
        </authorList>
    </citation>
    <scope>IDENTIFICATION</scope>
    <source>
        <strain evidence="10">DM1-3 516 R44</strain>
    </source>
</reference>
<dbReference type="PANTHER" id="PTHR47997">
    <property type="entry name" value="MYB DOMAIN PROTEIN 55"/>
    <property type="match status" value="1"/>
</dbReference>
<feature type="domain" description="HTH myb-type" evidence="9">
    <location>
        <begin position="6"/>
        <end position="60"/>
    </location>
</feature>
<dbReference type="HOGENOM" id="CLU_028567_25_5_1"/>
<keyword evidence="2" id="KW-0677">Repeat</keyword>
<evidence type="ECO:0000256" key="5">
    <source>
        <dbReference type="ARBA" id="ARBA00023163"/>
    </source>
</evidence>
<dbReference type="Gramene" id="PGSC0003DMT400021503">
    <property type="protein sequence ID" value="PGSC0003DMT400021503"/>
    <property type="gene ID" value="PGSC0003DMG400008340"/>
</dbReference>
<dbReference type="eggNOG" id="KOG0048">
    <property type="taxonomic scope" value="Eukaryota"/>
</dbReference>
<sequence>MDDYLRPDVKRGPFTMEERETVIKMHQQHGNRWATIAGKLPGRTDNEVRNFFHTHLKKHLGQINNNIDAPVKSRRARKSKKKSSKPQEKPQLFVDISKTWSNMNTTNLMISPMGGSSSLSSSSIITFDQNEKIDEPNPMIDMEKMVILESNPAASTHHHQSSSHSNIDSFDQFVDTTSFWLHLLDDANRIIL</sequence>
<dbReference type="GO" id="GO:0005634">
    <property type="term" value="C:nucleus"/>
    <property type="evidence" value="ECO:0000318"/>
    <property type="project" value="GO_Central"/>
</dbReference>
<dbReference type="PaxDb" id="4113-PGSC0003DMT400021503"/>
<accession>M1AF74</accession>
<keyword evidence="3" id="KW-0805">Transcription regulation</keyword>
<dbReference type="InterPro" id="IPR051953">
    <property type="entry name" value="Plant_SW-associated_TFs"/>
</dbReference>
<organism evidence="10 11">
    <name type="scientific">Solanum tuberosum</name>
    <name type="common">Potato</name>
    <dbReference type="NCBI Taxonomy" id="4113"/>
    <lineage>
        <taxon>Eukaryota</taxon>
        <taxon>Viridiplantae</taxon>
        <taxon>Streptophyta</taxon>
        <taxon>Embryophyta</taxon>
        <taxon>Tracheophyta</taxon>
        <taxon>Spermatophyta</taxon>
        <taxon>Magnoliopsida</taxon>
        <taxon>eudicotyledons</taxon>
        <taxon>Gunneridae</taxon>
        <taxon>Pentapetalae</taxon>
        <taxon>asterids</taxon>
        <taxon>lamiids</taxon>
        <taxon>Solanales</taxon>
        <taxon>Solanaceae</taxon>
        <taxon>Solanoideae</taxon>
        <taxon>Solaneae</taxon>
        <taxon>Solanum</taxon>
    </lineage>
</organism>
<evidence type="ECO:0000259" key="9">
    <source>
        <dbReference type="PROSITE" id="PS51294"/>
    </source>
</evidence>
<evidence type="ECO:0000256" key="3">
    <source>
        <dbReference type="ARBA" id="ARBA00023015"/>
    </source>
</evidence>
<dbReference type="InterPro" id="IPR017930">
    <property type="entry name" value="Myb_dom"/>
</dbReference>
<name>M1AF74_SOLTU</name>
<keyword evidence="6" id="KW-0539">Nucleus</keyword>
<dbReference type="InterPro" id="IPR009057">
    <property type="entry name" value="Homeodomain-like_sf"/>
</dbReference>
<dbReference type="Proteomes" id="UP000011115">
    <property type="component" value="Unassembled WGS sequence"/>
</dbReference>
<evidence type="ECO:0000256" key="2">
    <source>
        <dbReference type="ARBA" id="ARBA00022737"/>
    </source>
</evidence>
<keyword evidence="5" id="KW-0804">Transcription</keyword>
<feature type="domain" description="Myb-like" evidence="8">
    <location>
        <begin position="6"/>
        <end position="56"/>
    </location>
</feature>
<evidence type="ECO:0000256" key="4">
    <source>
        <dbReference type="ARBA" id="ARBA00023125"/>
    </source>
</evidence>
<dbReference type="InParanoid" id="M1AF74"/>
<evidence type="ECO:0000256" key="6">
    <source>
        <dbReference type="ARBA" id="ARBA00023242"/>
    </source>
</evidence>
<feature type="region of interest" description="Disordered" evidence="7">
    <location>
        <begin position="70"/>
        <end position="92"/>
    </location>
</feature>
<dbReference type="Gene3D" id="1.10.10.60">
    <property type="entry name" value="Homeodomain-like"/>
    <property type="match status" value="1"/>
</dbReference>
<dbReference type="SUPFAM" id="SSF46689">
    <property type="entry name" value="Homeodomain-like"/>
    <property type="match status" value="1"/>
</dbReference>
<dbReference type="GO" id="GO:0010597">
    <property type="term" value="P:green leaf volatile biosynthetic process"/>
    <property type="evidence" value="ECO:0007669"/>
    <property type="project" value="UniProtKB-ARBA"/>
</dbReference>
<dbReference type="PANTHER" id="PTHR47997:SF28">
    <property type="entry name" value="TRANSCRIPTION FACTOR MYB15-LIKE"/>
    <property type="match status" value="1"/>
</dbReference>
<keyword evidence="4" id="KW-0238">DNA-binding</keyword>
<reference evidence="11" key="1">
    <citation type="journal article" date="2011" name="Nature">
        <title>Genome sequence and analysis of the tuber crop potato.</title>
        <authorList>
            <consortium name="The Potato Genome Sequencing Consortium"/>
        </authorList>
    </citation>
    <scope>NUCLEOTIDE SEQUENCE [LARGE SCALE GENOMIC DNA]</scope>
    <source>
        <strain evidence="11">cv. DM1-3 516 R44</strain>
    </source>
</reference>
<dbReference type="GO" id="GO:0006355">
    <property type="term" value="P:regulation of DNA-templated transcription"/>
    <property type="evidence" value="ECO:0000318"/>
    <property type="project" value="GO_Central"/>
</dbReference>
<evidence type="ECO:0000313" key="10">
    <source>
        <dbReference type="EnsemblPlants" id="PGSC0003DMT400021503"/>
    </source>
</evidence>
<dbReference type="AlphaFoldDB" id="M1AF74"/>
<protein>
    <submittedName>
        <fullName evidence="10">Protein 2</fullName>
    </submittedName>
</protein>
<evidence type="ECO:0000313" key="11">
    <source>
        <dbReference type="Proteomes" id="UP000011115"/>
    </source>
</evidence>
<dbReference type="EnsemblPlants" id="PGSC0003DMT400021503">
    <property type="protein sequence ID" value="PGSC0003DMT400021503"/>
    <property type="gene ID" value="PGSC0003DMG400008340"/>
</dbReference>
<proteinExistence type="predicted"/>
<evidence type="ECO:0000256" key="1">
    <source>
        <dbReference type="ARBA" id="ARBA00004123"/>
    </source>
</evidence>